<keyword evidence="2" id="KW-0560">Oxidoreductase</keyword>
<dbReference type="GO" id="GO:0043957">
    <property type="term" value="F:acryloyl-CoA reductase (NADPH) activity"/>
    <property type="evidence" value="ECO:0007669"/>
    <property type="project" value="TreeGrafter"/>
</dbReference>
<dbReference type="InterPro" id="IPR013154">
    <property type="entry name" value="ADH-like_N"/>
</dbReference>
<feature type="domain" description="Enoyl reductase (ER)" evidence="1">
    <location>
        <begin position="11"/>
        <end position="313"/>
    </location>
</feature>
<dbReference type="PANTHER" id="PTHR43677:SF1">
    <property type="entry name" value="ACRYLYL-COA REDUCTASE ACUI-RELATED"/>
    <property type="match status" value="1"/>
</dbReference>
<gene>
    <name evidence="2" type="primary">yhdH</name>
    <name evidence="2" type="ORF">NCTC8580_04225</name>
</gene>
<dbReference type="InterPro" id="IPR014188">
    <property type="entry name" value="Acrylyl-CoA_reductase_AcuI"/>
</dbReference>
<dbReference type="InterPro" id="IPR036291">
    <property type="entry name" value="NAD(P)-bd_dom_sf"/>
</dbReference>
<dbReference type="Pfam" id="PF00107">
    <property type="entry name" value="ADH_zinc_N"/>
    <property type="match status" value="1"/>
</dbReference>
<evidence type="ECO:0000259" key="1">
    <source>
        <dbReference type="SMART" id="SM00829"/>
    </source>
</evidence>
<dbReference type="InterPro" id="IPR013149">
    <property type="entry name" value="ADH-like_C"/>
</dbReference>
<dbReference type="Gene3D" id="3.90.180.10">
    <property type="entry name" value="Medium-chain alcohol dehydrogenases, catalytic domain"/>
    <property type="match status" value="1"/>
</dbReference>
<dbReference type="EC" id="1.6.5.-" evidence="2"/>
<reference evidence="2 3" key="1">
    <citation type="submission" date="2018-06" db="EMBL/GenBank/DDBJ databases">
        <authorList>
            <consortium name="Pathogen Informatics"/>
            <person name="Doyle S."/>
        </authorList>
    </citation>
    <scope>NUCLEOTIDE SEQUENCE [LARGE SCALE GENOMIC DNA]</scope>
    <source>
        <strain evidence="2 3">NCTC8580</strain>
    </source>
</reference>
<dbReference type="NCBIfam" id="TIGR02823">
    <property type="entry name" value="oxido_YhdH"/>
    <property type="match status" value="1"/>
</dbReference>
<dbReference type="SUPFAM" id="SSF50129">
    <property type="entry name" value="GroES-like"/>
    <property type="match status" value="1"/>
</dbReference>
<dbReference type="PANTHER" id="PTHR43677">
    <property type="entry name" value="SHORT-CHAIN DEHYDROGENASE/REDUCTASE"/>
    <property type="match status" value="1"/>
</dbReference>
<dbReference type="SMART" id="SM00829">
    <property type="entry name" value="PKS_ER"/>
    <property type="match status" value="1"/>
</dbReference>
<organism evidence="2 3">
    <name type="scientific">Yersinia pseudotuberculosis</name>
    <dbReference type="NCBI Taxonomy" id="633"/>
    <lineage>
        <taxon>Bacteria</taxon>
        <taxon>Pseudomonadati</taxon>
        <taxon>Pseudomonadota</taxon>
        <taxon>Gammaproteobacteria</taxon>
        <taxon>Enterobacterales</taxon>
        <taxon>Yersiniaceae</taxon>
        <taxon>Yersinia</taxon>
    </lineage>
</organism>
<evidence type="ECO:0000313" key="2">
    <source>
        <dbReference type="EMBL" id="SUP86418.1"/>
    </source>
</evidence>
<dbReference type="SUPFAM" id="SSF51735">
    <property type="entry name" value="NAD(P)-binding Rossmann-fold domains"/>
    <property type="match status" value="1"/>
</dbReference>
<sequence>MRALILEQIEGRTTAEVRQISSSQLPAGNVTVDVNWSSLNYKDALAITGQGKIIRQFPMVPGIDFAGTVHSSEDPRFHIGQSVLLTGWGVGENHWGGLAEQARVNGDWLVPMPDGLDARKAMIIGTAGFTAMLCVMALEDGGVAPKSGEVVVTGASGGVGSTAIALLSALGYQIAAISGRDSNSDYLKSLGAQRILPRSDYLDASRPLEKQLWAGAIDTVGDSMLAKILAQMNYNGTVAACGLAGGYNLPTTVMPFILRNIRLQGVDSVMTPQPRRLQAWQRLQKILPESFYQQASQAITLADTPTIAAKLLANEVTGRTLVKVR</sequence>
<dbReference type="Pfam" id="PF08240">
    <property type="entry name" value="ADH_N"/>
    <property type="match status" value="1"/>
</dbReference>
<dbReference type="CDD" id="cd08288">
    <property type="entry name" value="MDR_yhdh"/>
    <property type="match status" value="1"/>
</dbReference>
<name>A0A380QDY9_YERPU</name>
<dbReference type="InterPro" id="IPR051397">
    <property type="entry name" value="Zn-ADH-like_protein"/>
</dbReference>
<dbReference type="Gene3D" id="3.40.50.720">
    <property type="entry name" value="NAD(P)-binding Rossmann-like Domain"/>
    <property type="match status" value="1"/>
</dbReference>
<evidence type="ECO:0000313" key="3">
    <source>
        <dbReference type="Proteomes" id="UP000255087"/>
    </source>
</evidence>
<dbReference type="Proteomes" id="UP000255087">
    <property type="component" value="Unassembled WGS sequence"/>
</dbReference>
<dbReference type="AlphaFoldDB" id="A0A380QDY9"/>
<accession>A0A380QDY9</accession>
<dbReference type="EMBL" id="UHJC01000001">
    <property type="protein sequence ID" value="SUP86418.1"/>
    <property type="molecule type" value="Genomic_DNA"/>
</dbReference>
<dbReference type="RefSeq" id="WP_106441623.1">
    <property type="nucleotide sequence ID" value="NZ_NCLF01000085.1"/>
</dbReference>
<protein>
    <submittedName>
        <fullName evidence="2">Putative quinone oxidoreductase</fullName>
        <ecNumber evidence="2">1.6.5.-</ecNumber>
    </submittedName>
</protein>
<proteinExistence type="predicted"/>
<dbReference type="InterPro" id="IPR011032">
    <property type="entry name" value="GroES-like_sf"/>
</dbReference>
<dbReference type="InterPro" id="IPR020843">
    <property type="entry name" value="ER"/>
</dbReference>